<dbReference type="Gene3D" id="1.10.260.40">
    <property type="entry name" value="lambda repressor-like DNA-binding domains"/>
    <property type="match status" value="1"/>
</dbReference>
<evidence type="ECO:0000313" key="4">
    <source>
        <dbReference type="Proteomes" id="UP000050491"/>
    </source>
</evidence>
<dbReference type="InterPro" id="IPR010982">
    <property type="entry name" value="Lambda_DNA-bd_dom_sf"/>
</dbReference>
<accession>A0A067BAH2</accession>
<dbReference type="InterPro" id="IPR031856">
    <property type="entry name" value="YdaS_toxin-like"/>
</dbReference>
<dbReference type="EMBL" id="JJMN01000021">
    <property type="protein sequence ID" value="KDO15108.1"/>
    <property type="molecule type" value="Genomic_DNA"/>
</dbReference>
<dbReference type="Proteomes" id="UP000050491">
    <property type="component" value="Unassembled WGS sequence"/>
</dbReference>
<name>A0A067BAH2_VIBMT</name>
<dbReference type="PATRIC" id="fig|1481663.12.peg.2795"/>
<evidence type="ECO:0000313" key="3">
    <source>
        <dbReference type="Proteomes" id="UP000027331"/>
    </source>
</evidence>
<sequence>MEVFNTTQKHLRRAIDLVGGQSALARAINSKQQNVWFWLNKSGRVPAEFVLPIEQATQGQVTRSQLRPDIYPECPSELKASNQ</sequence>
<dbReference type="EMBL" id="LBGP01000004">
    <property type="protein sequence ID" value="KQB03914.1"/>
    <property type="molecule type" value="Genomic_DNA"/>
</dbReference>
<gene>
    <name evidence="1" type="ORF">DP83_03390</name>
    <name evidence="2" type="ORF">XV92_01510</name>
</gene>
<evidence type="ECO:0000313" key="1">
    <source>
        <dbReference type="EMBL" id="KDO15108.1"/>
    </source>
</evidence>
<comment type="caution">
    <text evidence="2">The sequence shown here is derived from an EMBL/GenBank/DDBJ whole genome shotgun (WGS) entry which is preliminary data.</text>
</comment>
<dbReference type="AlphaFoldDB" id="A0A067BAH2"/>
<proteinExistence type="predicted"/>
<dbReference type="OrthoDB" id="6446140at2"/>
<organism evidence="2 4">
    <name type="scientific">Vibrio metoecus</name>
    <dbReference type="NCBI Taxonomy" id="1481663"/>
    <lineage>
        <taxon>Bacteria</taxon>
        <taxon>Pseudomonadati</taxon>
        <taxon>Pseudomonadota</taxon>
        <taxon>Gammaproteobacteria</taxon>
        <taxon>Vibrionales</taxon>
        <taxon>Vibrionaceae</taxon>
        <taxon>Vibrio</taxon>
    </lineage>
</organism>
<reference evidence="2 4" key="2">
    <citation type="journal article" date="2015" name="Genome Biol. Evol.">
        <title>The Dynamics of Genetic Interactions between Vibrio metoecus and Vibrio cholerae, Two Close Relatives Co-Occurring in the Environment.</title>
        <authorList>
            <person name="Orata F.D."/>
            <person name="Kirchberger P.C."/>
            <person name="Meheust R."/>
            <person name="Barlow E.J."/>
            <person name="Tarr C.L."/>
            <person name="Boucher Y."/>
        </authorList>
    </citation>
    <scope>NUCLEOTIDE SEQUENCE [LARGE SCALE GENOMIC DNA]</scope>
    <source>
        <strain evidence="2 4">YB5B04</strain>
    </source>
</reference>
<dbReference type="GeneID" id="6802026"/>
<dbReference type="Pfam" id="PF15943">
    <property type="entry name" value="YdaS_toxin"/>
    <property type="match status" value="1"/>
</dbReference>
<reference evidence="1 3" key="1">
    <citation type="submission" date="2014-04" db="EMBL/GenBank/DDBJ databases">
        <title>Vibrio metecus sp. nov., a close relative of Vibrio cholerae isolated from coastal brackish ponds and clinical specimens.</title>
        <authorList>
            <person name="Kirchberger P.C."/>
            <person name="Turnsek M."/>
            <person name="Hunt D.E."/>
            <person name="Haley B.J."/>
            <person name="Colwell R."/>
            <person name="Polz M.F."/>
            <person name="Tarr C.L."/>
            <person name="Boucher Y."/>
        </authorList>
    </citation>
    <scope>NUCLEOTIDE SEQUENCE [LARGE SCALE GENOMIC DNA]</scope>
    <source>
        <strain evidence="1">OP3H</strain>
        <strain evidence="3">PPCK-2014</strain>
    </source>
</reference>
<dbReference type="GO" id="GO:0003677">
    <property type="term" value="F:DNA binding"/>
    <property type="evidence" value="ECO:0007669"/>
    <property type="project" value="InterPro"/>
</dbReference>
<dbReference type="SUPFAM" id="SSF47413">
    <property type="entry name" value="lambda repressor-like DNA-binding domains"/>
    <property type="match status" value="1"/>
</dbReference>
<keyword evidence="3" id="KW-1185">Reference proteome</keyword>
<dbReference type="RefSeq" id="WP_000451746.1">
    <property type="nucleotide sequence ID" value="NZ_LBGP01000004.1"/>
</dbReference>
<evidence type="ECO:0000313" key="2">
    <source>
        <dbReference type="EMBL" id="KQB03914.1"/>
    </source>
</evidence>
<protein>
    <submittedName>
        <fullName evidence="2">Cro/Cl family transcriptional regulator</fullName>
    </submittedName>
</protein>
<dbReference type="Proteomes" id="UP000027331">
    <property type="component" value="Unassembled WGS sequence"/>
</dbReference>